<dbReference type="EMBL" id="JAIQCV010000007">
    <property type="protein sequence ID" value="KAH1081984.1"/>
    <property type="molecule type" value="Genomic_DNA"/>
</dbReference>
<keyword evidence="3" id="KW-1185">Reference proteome</keyword>
<protein>
    <submittedName>
        <fullName evidence="2">Uncharacterized protein</fullName>
    </submittedName>
</protein>
<sequence>MGNIQPRVVTNYFLWILLLMNLISAFGELYRKLKLNCSPGEHATRPYQQLGILLIGSKMSNNNASDADVTETDLHALPDCTLSKEVLYCQIPSPLLNDGFETAVDIASRI</sequence>
<accession>A0A9D4A2S4</accession>
<keyword evidence="1" id="KW-0812">Transmembrane</keyword>
<evidence type="ECO:0000256" key="1">
    <source>
        <dbReference type="SAM" id="Phobius"/>
    </source>
</evidence>
<comment type="caution">
    <text evidence="2">The sequence shown here is derived from an EMBL/GenBank/DDBJ whole genome shotgun (WGS) entry which is preliminary data.</text>
</comment>
<proteinExistence type="predicted"/>
<name>A0A9D4A2S4_9ROSI</name>
<dbReference type="Proteomes" id="UP000828251">
    <property type="component" value="Unassembled WGS sequence"/>
</dbReference>
<dbReference type="AlphaFoldDB" id="A0A9D4A2S4"/>
<gene>
    <name evidence="2" type="ORF">J1N35_021745</name>
</gene>
<keyword evidence="1" id="KW-0472">Membrane</keyword>
<organism evidence="2 3">
    <name type="scientific">Gossypium stocksii</name>
    <dbReference type="NCBI Taxonomy" id="47602"/>
    <lineage>
        <taxon>Eukaryota</taxon>
        <taxon>Viridiplantae</taxon>
        <taxon>Streptophyta</taxon>
        <taxon>Embryophyta</taxon>
        <taxon>Tracheophyta</taxon>
        <taxon>Spermatophyta</taxon>
        <taxon>Magnoliopsida</taxon>
        <taxon>eudicotyledons</taxon>
        <taxon>Gunneridae</taxon>
        <taxon>Pentapetalae</taxon>
        <taxon>rosids</taxon>
        <taxon>malvids</taxon>
        <taxon>Malvales</taxon>
        <taxon>Malvaceae</taxon>
        <taxon>Malvoideae</taxon>
        <taxon>Gossypium</taxon>
    </lineage>
</organism>
<keyword evidence="1" id="KW-1133">Transmembrane helix</keyword>
<feature type="transmembrane region" description="Helical" evidence="1">
    <location>
        <begin position="12"/>
        <end position="30"/>
    </location>
</feature>
<reference evidence="2 3" key="1">
    <citation type="journal article" date="2021" name="Plant Biotechnol. J.">
        <title>Multi-omics assisted identification of the key and species-specific regulatory components of drought-tolerant mechanisms in Gossypium stocksii.</title>
        <authorList>
            <person name="Yu D."/>
            <person name="Ke L."/>
            <person name="Zhang D."/>
            <person name="Wu Y."/>
            <person name="Sun Y."/>
            <person name="Mei J."/>
            <person name="Sun J."/>
            <person name="Sun Y."/>
        </authorList>
    </citation>
    <scope>NUCLEOTIDE SEQUENCE [LARGE SCALE GENOMIC DNA]</scope>
    <source>
        <strain evidence="3">cv. E1</strain>
        <tissue evidence="2">Leaf</tissue>
    </source>
</reference>
<evidence type="ECO:0000313" key="3">
    <source>
        <dbReference type="Proteomes" id="UP000828251"/>
    </source>
</evidence>
<evidence type="ECO:0000313" key="2">
    <source>
        <dbReference type="EMBL" id="KAH1081984.1"/>
    </source>
</evidence>